<dbReference type="InterPro" id="IPR025403">
    <property type="entry name" value="TgpA-like_C"/>
</dbReference>
<keyword evidence="1" id="KW-1133">Transmembrane helix</keyword>
<feature type="transmembrane region" description="Helical" evidence="1">
    <location>
        <begin position="168"/>
        <end position="188"/>
    </location>
</feature>
<name>A0ABV6NIZ5_9BACI</name>
<feature type="domain" description="Transglutaminase-like" evidence="2">
    <location>
        <begin position="472"/>
        <end position="547"/>
    </location>
</feature>
<dbReference type="SMART" id="SM00460">
    <property type="entry name" value="TGc"/>
    <property type="match status" value="1"/>
</dbReference>
<keyword evidence="4" id="KW-1185">Reference proteome</keyword>
<feature type="transmembrane region" description="Helical" evidence="1">
    <location>
        <begin position="39"/>
        <end position="58"/>
    </location>
</feature>
<dbReference type="InterPro" id="IPR038765">
    <property type="entry name" value="Papain-like_cys_pep_sf"/>
</dbReference>
<feature type="transmembrane region" description="Helical" evidence="1">
    <location>
        <begin position="70"/>
        <end position="95"/>
    </location>
</feature>
<dbReference type="InterPro" id="IPR021878">
    <property type="entry name" value="TgpA_N"/>
</dbReference>
<accession>A0ABV6NIZ5</accession>
<feature type="transmembrane region" description="Helical" evidence="1">
    <location>
        <begin position="14"/>
        <end position="33"/>
    </location>
</feature>
<dbReference type="Gene3D" id="3.10.620.30">
    <property type="match status" value="1"/>
</dbReference>
<proteinExistence type="predicted"/>
<dbReference type="InterPro" id="IPR002931">
    <property type="entry name" value="Transglutaminase-like"/>
</dbReference>
<feature type="transmembrane region" description="Helical" evidence="1">
    <location>
        <begin position="200"/>
        <end position="221"/>
    </location>
</feature>
<reference evidence="3 4" key="1">
    <citation type="submission" date="2024-09" db="EMBL/GenBank/DDBJ databases">
        <authorList>
            <person name="Sun Q."/>
            <person name="Mori K."/>
        </authorList>
    </citation>
    <scope>NUCLEOTIDE SEQUENCE [LARGE SCALE GENOMIC DNA]</scope>
    <source>
        <strain evidence="3 4">NCAIM B.02301</strain>
    </source>
</reference>
<dbReference type="Pfam" id="PF01841">
    <property type="entry name" value="Transglut_core"/>
    <property type="match status" value="1"/>
</dbReference>
<dbReference type="Pfam" id="PF11992">
    <property type="entry name" value="TgpA_N"/>
    <property type="match status" value="1"/>
</dbReference>
<gene>
    <name evidence="3" type="ORF">ACFFH4_17205</name>
</gene>
<evidence type="ECO:0000313" key="3">
    <source>
        <dbReference type="EMBL" id="MFC0560717.1"/>
    </source>
</evidence>
<protein>
    <submittedName>
        <fullName evidence="3">DUF3488 and DUF4129 domain-containing transglutaminase family protein</fullName>
    </submittedName>
</protein>
<dbReference type="Pfam" id="PF13559">
    <property type="entry name" value="DUF4129"/>
    <property type="match status" value="1"/>
</dbReference>
<keyword evidence="1" id="KW-0812">Transmembrane</keyword>
<comment type="caution">
    <text evidence="3">The sequence shown here is derived from an EMBL/GenBank/DDBJ whole genome shotgun (WGS) entry which is preliminary data.</text>
</comment>
<dbReference type="PANTHER" id="PTHR42736:SF1">
    <property type="entry name" value="PROTEIN-GLUTAMINE GAMMA-GLUTAMYLTRANSFERASE"/>
    <property type="match status" value="1"/>
</dbReference>
<feature type="transmembrane region" description="Helical" evidence="1">
    <location>
        <begin position="115"/>
        <end position="135"/>
    </location>
</feature>
<dbReference type="EMBL" id="JBHLTR010000038">
    <property type="protein sequence ID" value="MFC0560717.1"/>
    <property type="molecule type" value="Genomic_DNA"/>
</dbReference>
<feature type="transmembrane region" description="Helical" evidence="1">
    <location>
        <begin position="609"/>
        <end position="627"/>
    </location>
</feature>
<dbReference type="InterPro" id="IPR052901">
    <property type="entry name" value="Bact_TGase-like"/>
</dbReference>
<evidence type="ECO:0000259" key="2">
    <source>
        <dbReference type="SMART" id="SM00460"/>
    </source>
</evidence>
<feature type="transmembrane region" description="Helical" evidence="1">
    <location>
        <begin position="142"/>
        <end position="162"/>
    </location>
</feature>
<dbReference type="PANTHER" id="PTHR42736">
    <property type="entry name" value="PROTEIN-GLUTAMINE GAMMA-GLUTAMYLTRANSFERASE"/>
    <property type="match status" value="1"/>
</dbReference>
<dbReference type="RefSeq" id="WP_273847662.1">
    <property type="nucleotide sequence ID" value="NZ_JAQQWT010000030.1"/>
</dbReference>
<evidence type="ECO:0000256" key="1">
    <source>
        <dbReference type="SAM" id="Phobius"/>
    </source>
</evidence>
<evidence type="ECO:0000313" key="4">
    <source>
        <dbReference type="Proteomes" id="UP001589833"/>
    </source>
</evidence>
<dbReference type="Proteomes" id="UP001589833">
    <property type="component" value="Unassembled WGS sequence"/>
</dbReference>
<organism evidence="3 4">
    <name type="scientific">Halalkalibacter alkalisediminis</name>
    <dbReference type="NCBI Taxonomy" id="935616"/>
    <lineage>
        <taxon>Bacteria</taxon>
        <taxon>Bacillati</taxon>
        <taxon>Bacillota</taxon>
        <taxon>Bacilli</taxon>
        <taxon>Bacillales</taxon>
        <taxon>Bacillaceae</taxon>
        <taxon>Halalkalibacter</taxon>
    </lineage>
</organism>
<sequence length="727" mass="83279">MRIEKRQMESGRDFLLYGLSFLLLLEWLLPLPYVTDTGFIHVFVLVTAVFFFITFLQLPVVISMLLKLLVIFYGLYLVFFDGPFLSLDWLGLIAVDIKENIELMFAGGWHGLTDLFRSFLFFVLLSIMSYLLFYWTVHARRILFFLIFTVIYVAVIDTFTIYDATFAIIRTFIIGFLLLGLVTMYRMIEQQPVYSAPRFLPARLAVLLVIMIGVGGLLGFLSPKLEPQWGDPVPFVQAAVGIGESGTGDPVQRIGYGDNDERLGGGFIDDDTPVFYAAATTDHYWRGETKDFYTGRGWDIATPLVKKESELVSSSSSVEYEQLEAEVAFTNESGEVLFDHLFYPGELEVTDRLMGVDLFQDAYTGKASTFNGVEAVQLSNYRYGYRYPSYQIDGLRSSSEQDPHMIQQYYTQLPDDLPERVAELAMEITANIGNRYDRAKAVEAYFGQGDFQYETQDVPVPRDGEDYVDQFLFETQRGYCDNFSTSMIVLLRTMDIPARWAKGFTQGEVIESLDDKRDVYQVTNANAHSWVEVYFPEVGWVPFEPTRGFDHNVDFIEPEVEVADTETEIESEIEETEPEAEEVFAELEGDDEVAPASSGGGAGKWTIPGGPWIVLVLFGGILLFALLKNKRIVRYYILTRFRNRDDEKAFIQAYERLLWLLTYIGWKRQDGETLREYAERMDHHYSATEMMSLTIEYEKIMYGGQSIDSSWTNQKSNWVTFVRKIDS</sequence>
<dbReference type="SUPFAM" id="SSF54001">
    <property type="entry name" value="Cysteine proteinases"/>
    <property type="match status" value="1"/>
</dbReference>
<keyword evidence="1" id="KW-0472">Membrane</keyword>